<name>A0A3B0Y5Z3_9ZZZZ</name>
<sequence length="180" mass="19746">MTDNTLSCIQRFCEEPIDIKNKNKINQFFFQLSNLYRATTMAGHNAAQYWADIAIRSEHPLAPLAHVPGAFAALWTPEVAPKTALTLATAGYGFIALPKNLVHFTTATGARGIASSRLINSTRFGLFGPGVYAANIGRPINLFVRAQARFPIVLSTPAGMVRIFPKLVYVRWGFSPLLLP</sequence>
<protein>
    <submittedName>
        <fullName evidence="1">Uncharacterized protein</fullName>
    </submittedName>
</protein>
<organism evidence="1">
    <name type="scientific">hydrothermal vent metagenome</name>
    <dbReference type="NCBI Taxonomy" id="652676"/>
    <lineage>
        <taxon>unclassified sequences</taxon>
        <taxon>metagenomes</taxon>
        <taxon>ecological metagenomes</taxon>
    </lineage>
</organism>
<dbReference type="AlphaFoldDB" id="A0A3B0Y5Z3"/>
<reference evidence="1" key="1">
    <citation type="submission" date="2018-06" db="EMBL/GenBank/DDBJ databases">
        <authorList>
            <person name="Zhirakovskaya E."/>
        </authorList>
    </citation>
    <scope>NUCLEOTIDE SEQUENCE</scope>
</reference>
<evidence type="ECO:0000313" key="1">
    <source>
        <dbReference type="EMBL" id="VAW63984.1"/>
    </source>
</evidence>
<accession>A0A3B0Y5Z3</accession>
<dbReference type="EMBL" id="UOFH01000264">
    <property type="protein sequence ID" value="VAW63984.1"/>
    <property type="molecule type" value="Genomic_DNA"/>
</dbReference>
<gene>
    <name evidence="1" type="ORF">MNBD_GAMMA08-2233</name>
</gene>
<proteinExistence type="predicted"/>